<dbReference type="Proteomes" id="UP000613177">
    <property type="component" value="Unassembled WGS sequence"/>
</dbReference>
<dbReference type="Gene3D" id="3.30.428.10">
    <property type="entry name" value="HIT-like"/>
    <property type="match status" value="1"/>
</dbReference>
<dbReference type="AlphaFoldDB" id="A0A8H7SRM2"/>
<accession>A0A8H7SRM2</accession>
<dbReference type="InterPro" id="IPR011146">
    <property type="entry name" value="HIT-like"/>
</dbReference>
<organism evidence="7 8">
    <name type="scientific">Thamnidium elegans</name>
    <dbReference type="NCBI Taxonomy" id="101142"/>
    <lineage>
        <taxon>Eukaryota</taxon>
        <taxon>Fungi</taxon>
        <taxon>Fungi incertae sedis</taxon>
        <taxon>Mucoromycota</taxon>
        <taxon>Mucoromycotina</taxon>
        <taxon>Mucoromycetes</taxon>
        <taxon>Mucorales</taxon>
        <taxon>Mucorineae</taxon>
        <taxon>Mucoraceae</taxon>
        <taxon>Thamnidium</taxon>
    </lineage>
</organism>
<feature type="domain" description="HIT" evidence="6">
    <location>
        <begin position="13"/>
        <end position="128"/>
    </location>
</feature>
<keyword evidence="1" id="KW-0547">Nucleotide-binding</keyword>
<feature type="active site" description="Tele-AMP-histidine intermediate" evidence="3">
    <location>
        <position position="115"/>
    </location>
</feature>
<dbReference type="PANTHER" id="PTHR12486">
    <property type="entry name" value="APRATAXIN-RELATED"/>
    <property type="match status" value="1"/>
</dbReference>
<evidence type="ECO:0000259" key="6">
    <source>
        <dbReference type="PROSITE" id="PS51084"/>
    </source>
</evidence>
<protein>
    <recommendedName>
        <fullName evidence="6">HIT domain-containing protein</fullName>
    </recommendedName>
</protein>
<evidence type="ECO:0000256" key="1">
    <source>
        <dbReference type="ARBA" id="ARBA00022741"/>
    </source>
</evidence>
<dbReference type="PANTHER" id="PTHR12486:SF5">
    <property type="entry name" value="ADENOSINE 5'-MONOPHOSPHORAMIDASE HINT3"/>
    <property type="match status" value="1"/>
</dbReference>
<evidence type="ECO:0000313" key="7">
    <source>
        <dbReference type="EMBL" id="KAG2233846.1"/>
    </source>
</evidence>
<dbReference type="GO" id="GO:0016787">
    <property type="term" value="F:hydrolase activity"/>
    <property type="evidence" value="ECO:0007669"/>
    <property type="project" value="UniProtKB-KW"/>
</dbReference>
<dbReference type="SUPFAM" id="SSF54197">
    <property type="entry name" value="HIT-like"/>
    <property type="match status" value="1"/>
</dbReference>
<proteinExistence type="predicted"/>
<reference evidence="7" key="1">
    <citation type="submission" date="2021-01" db="EMBL/GenBank/DDBJ databases">
        <title>Metabolic potential, ecology and presence of endohyphal bacteria is reflected in genomic diversity of Mucoromycotina.</title>
        <authorList>
            <person name="Muszewska A."/>
            <person name="Okrasinska A."/>
            <person name="Steczkiewicz K."/>
            <person name="Drgas O."/>
            <person name="Orlowska M."/>
            <person name="Perlinska-Lenart U."/>
            <person name="Aleksandrzak-Piekarczyk T."/>
            <person name="Szatraj K."/>
            <person name="Zielenkiewicz U."/>
            <person name="Pilsyk S."/>
            <person name="Malc E."/>
            <person name="Mieczkowski P."/>
            <person name="Kruszewska J.S."/>
            <person name="Biernat P."/>
            <person name="Pawlowska J."/>
        </authorList>
    </citation>
    <scope>NUCLEOTIDE SEQUENCE</scope>
    <source>
        <strain evidence="7">WA0000018081</strain>
    </source>
</reference>
<dbReference type="EMBL" id="JAEPRE010000068">
    <property type="protein sequence ID" value="KAG2233846.1"/>
    <property type="molecule type" value="Genomic_DNA"/>
</dbReference>
<dbReference type="Pfam" id="PF11969">
    <property type="entry name" value="DcpS_C"/>
    <property type="match status" value="1"/>
</dbReference>
<comment type="caution">
    <text evidence="7">The sequence shown here is derived from an EMBL/GenBank/DDBJ whole genome shotgun (WGS) entry which is preliminary data.</text>
</comment>
<evidence type="ECO:0000256" key="2">
    <source>
        <dbReference type="ARBA" id="ARBA00022801"/>
    </source>
</evidence>
<dbReference type="InterPro" id="IPR001310">
    <property type="entry name" value="Histidine_triad_HIT"/>
</dbReference>
<dbReference type="PROSITE" id="PS51084">
    <property type="entry name" value="HIT_2"/>
    <property type="match status" value="1"/>
</dbReference>
<dbReference type="PRINTS" id="PR00332">
    <property type="entry name" value="HISTRIAD"/>
</dbReference>
<gene>
    <name evidence="7" type="ORF">INT48_005292</name>
</gene>
<feature type="short sequence motif" description="Histidine triad motif" evidence="4 5">
    <location>
        <begin position="113"/>
        <end position="117"/>
    </location>
</feature>
<evidence type="ECO:0000313" key="8">
    <source>
        <dbReference type="Proteomes" id="UP000613177"/>
    </source>
</evidence>
<sequence length="156" mass="17549">MLCCFGSENAVCTFCNYKETIGSRVVAQTETCVAFHDRSPSAQLHLLVISKNHIRTIKDLDAGDVPLCNADVSLVQEMIDLGKTLLKEQGFNPDDDSQIRLGFHVPPFNSVNHIHLHVIGLPFKNKFRQLKYTSGYPWYMDARTVLNRLIDGMSPV</sequence>
<evidence type="ECO:0000256" key="5">
    <source>
        <dbReference type="PROSITE-ProRule" id="PRU00464"/>
    </source>
</evidence>
<name>A0A8H7SRM2_9FUNG</name>
<evidence type="ECO:0000256" key="3">
    <source>
        <dbReference type="PIRSR" id="PIRSR601310-1"/>
    </source>
</evidence>
<dbReference type="InterPro" id="IPR036265">
    <property type="entry name" value="HIT-like_sf"/>
</dbReference>
<keyword evidence="8" id="KW-1185">Reference proteome</keyword>
<evidence type="ECO:0000256" key="4">
    <source>
        <dbReference type="PIRSR" id="PIRSR601310-3"/>
    </source>
</evidence>
<keyword evidence="2" id="KW-0378">Hydrolase</keyword>
<dbReference type="GO" id="GO:0000166">
    <property type="term" value="F:nucleotide binding"/>
    <property type="evidence" value="ECO:0007669"/>
    <property type="project" value="UniProtKB-KW"/>
</dbReference>